<evidence type="ECO:0000259" key="1">
    <source>
        <dbReference type="Pfam" id="PF14832"/>
    </source>
</evidence>
<evidence type="ECO:0000313" key="3">
    <source>
        <dbReference type="Proteomes" id="UP000465266"/>
    </source>
</evidence>
<comment type="caution">
    <text evidence="2">The sequence shown here is derived from an EMBL/GenBank/DDBJ whole genome shotgun (WGS) entry which is preliminary data.</text>
</comment>
<sequence>MLSSAEKSTLAQQITDTYVELGIPAFLVNVVFHENRVGCFYGGGKAPPGAVFFVIDHAARSFPSAEILSPKGIKWEYNIYQHPADNWRVNGMIPHVDRGGIWQEWIEKDTAVPYGQYLKGDDVDDGSLKV</sequence>
<gene>
    <name evidence="2" type="ORF">IFM53868_08401</name>
</gene>
<protein>
    <recommendedName>
        <fullName evidence="1">Tautomerase cis-CaaD-like domain-containing protein</fullName>
    </recommendedName>
</protein>
<name>A0ABQ1B8P3_9EURO</name>
<dbReference type="Gene3D" id="3.30.429.10">
    <property type="entry name" value="Macrophage Migration Inhibitory Factor"/>
    <property type="match status" value="1"/>
</dbReference>
<accession>A0ABQ1B8P3</accession>
<dbReference type="Proteomes" id="UP000465266">
    <property type="component" value="Unassembled WGS sequence"/>
</dbReference>
<reference evidence="2 3" key="1">
    <citation type="submission" date="2020-01" db="EMBL/GenBank/DDBJ databases">
        <title>Draft genome sequence of Aspergillus udagawae IFM 53868.</title>
        <authorList>
            <person name="Takahashi H."/>
            <person name="Yaguchi T."/>
        </authorList>
    </citation>
    <scope>NUCLEOTIDE SEQUENCE [LARGE SCALE GENOMIC DNA]</scope>
    <source>
        <strain evidence="2 3">IFM 53868</strain>
    </source>
</reference>
<proteinExistence type="predicted"/>
<evidence type="ECO:0000313" key="2">
    <source>
        <dbReference type="EMBL" id="GFF96176.1"/>
    </source>
</evidence>
<dbReference type="InterPro" id="IPR014347">
    <property type="entry name" value="Tautomerase/MIF_sf"/>
</dbReference>
<keyword evidence="3" id="KW-1185">Reference proteome</keyword>
<dbReference type="Pfam" id="PF14832">
    <property type="entry name" value="Tautomerase_3"/>
    <property type="match status" value="1"/>
</dbReference>
<organism evidence="2 3">
    <name type="scientific">Aspergillus udagawae</name>
    <dbReference type="NCBI Taxonomy" id="91492"/>
    <lineage>
        <taxon>Eukaryota</taxon>
        <taxon>Fungi</taxon>
        <taxon>Dikarya</taxon>
        <taxon>Ascomycota</taxon>
        <taxon>Pezizomycotina</taxon>
        <taxon>Eurotiomycetes</taxon>
        <taxon>Eurotiomycetidae</taxon>
        <taxon>Eurotiales</taxon>
        <taxon>Aspergillaceae</taxon>
        <taxon>Aspergillus</taxon>
        <taxon>Aspergillus subgen. Fumigati</taxon>
    </lineage>
</organism>
<dbReference type="EMBL" id="BLKG01000124">
    <property type="protein sequence ID" value="GFF96176.1"/>
    <property type="molecule type" value="Genomic_DNA"/>
</dbReference>
<dbReference type="InterPro" id="IPR028116">
    <property type="entry name" value="Cis-CaaD-like"/>
</dbReference>
<feature type="domain" description="Tautomerase cis-CaaD-like" evidence="1">
    <location>
        <begin position="2"/>
        <end position="108"/>
    </location>
</feature>